<evidence type="ECO:0000313" key="2">
    <source>
        <dbReference type="Proteomes" id="UP000196842"/>
    </source>
</evidence>
<reference evidence="1 2" key="1">
    <citation type="submission" date="2017-05" db="EMBL/GenBank/DDBJ databases">
        <authorList>
            <person name="Song R."/>
            <person name="Chenine A.L."/>
            <person name="Ruprecht R.M."/>
        </authorList>
    </citation>
    <scope>NUCLEOTIDE SEQUENCE [LARGE SCALE GENOMIC DNA]</scope>
    <source>
        <strain evidence="1 2">CFBP 1590</strain>
    </source>
</reference>
<sequence length="74" mass="8739">MGVCDRLLDQLRPFDELIAIAEKQLKHLSLLELFPYLSVLAYEAFAEDVPTDRSGQQWKVYNRIILNKMTHNYR</sequence>
<dbReference type="KEGG" id="pvd:CFBP1590__4538"/>
<dbReference type="Proteomes" id="UP000196842">
    <property type="component" value="Chromosome I"/>
</dbReference>
<accession>A0A1Y6JQN5</accession>
<dbReference type="AlphaFoldDB" id="A0A1Y6JQN5"/>
<proteinExistence type="predicted"/>
<protein>
    <submittedName>
        <fullName evidence="1">Uncharacterized protein</fullName>
    </submittedName>
</protein>
<gene>
    <name evidence="1" type="ORF">CFBP1590__4538</name>
</gene>
<evidence type="ECO:0000313" key="1">
    <source>
        <dbReference type="EMBL" id="SMS12124.1"/>
    </source>
</evidence>
<name>A0A1Y6JQN5_PSEVI</name>
<organism evidence="1 2">
    <name type="scientific">Pseudomonas viridiflava</name>
    <name type="common">Phytomonas viridiflava</name>
    <dbReference type="NCBI Taxonomy" id="33069"/>
    <lineage>
        <taxon>Bacteria</taxon>
        <taxon>Pseudomonadati</taxon>
        <taxon>Pseudomonadota</taxon>
        <taxon>Gammaproteobacteria</taxon>
        <taxon>Pseudomonadales</taxon>
        <taxon>Pseudomonadaceae</taxon>
        <taxon>Pseudomonas</taxon>
    </lineage>
</organism>
<dbReference type="EMBL" id="LT855380">
    <property type="protein sequence ID" value="SMS12124.1"/>
    <property type="molecule type" value="Genomic_DNA"/>
</dbReference>